<dbReference type="PANTHER" id="PTHR42789:SF1">
    <property type="entry name" value="D-ISOMER SPECIFIC 2-HYDROXYACID DEHYDROGENASE FAMILY PROTEIN (AFU_ORTHOLOGUE AFUA_6G10090)"/>
    <property type="match status" value="1"/>
</dbReference>
<comment type="similarity">
    <text evidence="1 4">Belongs to the D-isomer specific 2-hydroxyacid dehydrogenase family.</text>
</comment>
<dbReference type="Proteomes" id="UP000550260">
    <property type="component" value="Unassembled WGS sequence"/>
</dbReference>
<dbReference type="PROSITE" id="PS00671">
    <property type="entry name" value="D_2_HYDROXYACID_DH_3"/>
    <property type="match status" value="1"/>
</dbReference>
<dbReference type="AlphaFoldDB" id="A0A8E1W5U9"/>
<dbReference type="PANTHER" id="PTHR42789">
    <property type="entry name" value="D-ISOMER SPECIFIC 2-HYDROXYACID DEHYDROGENASE FAMILY PROTEIN (AFU_ORTHOLOGUE AFUA_6G10090)"/>
    <property type="match status" value="1"/>
</dbReference>
<dbReference type="EMBL" id="JACJHR010000084">
    <property type="protein sequence ID" value="MBB2504893.1"/>
    <property type="molecule type" value="Genomic_DNA"/>
</dbReference>
<dbReference type="InterPro" id="IPR029753">
    <property type="entry name" value="D-isomer_DH_CS"/>
</dbReference>
<name>A0A8E1W5U9_9PSEU</name>
<sequence>MPAVIVALGPVDDLVAERLRPFGEVVIAESDADQRALLPDAVGLIARATSTVDQALLDSAPNLRVIGRTGIGVDRVDLDAASARSVPVVVTPSAGTRAVAEGALTLALHLLKRIGRYTTLVREGRWTQRNAFTANDLDGAVVGLVGYGRIGRRVAELARAFGASVLVYDPYLRPADADGVTVADLPRVLTGSDVLSLHAPLTPETRHLLGEAELSQVKPGAILVNCARGGLLDLDAVHAALLDGRLGGVGLDVYDPEPPVDHPLFHHPDVALTPHIMGISARAWHRTCADMATGMAAVLGGGRADHVANPEVYREVPA</sequence>
<dbReference type="InterPro" id="IPR006140">
    <property type="entry name" value="D-isomer_DH_NAD-bd"/>
</dbReference>
<accession>A0A8E1W5U9</accession>
<evidence type="ECO:0000259" key="5">
    <source>
        <dbReference type="Pfam" id="PF00389"/>
    </source>
</evidence>
<reference evidence="7 8" key="1">
    <citation type="submission" date="2020-08" db="EMBL/GenBank/DDBJ databases">
        <title>Amycolatopsis echigonensis JCM 21831.</title>
        <authorList>
            <person name="Tedsree N."/>
            <person name="Kuncharoen N."/>
            <person name="Likhitwitayawuid K."/>
            <person name="Tanasupawat S."/>
        </authorList>
    </citation>
    <scope>NUCLEOTIDE SEQUENCE [LARGE SCALE GENOMIC DNA]</scope>
    <source>
        <strain evidence="7 8">JCM 21831</strain>
    </source>
</reference>
<dbReference type="Pfam" id="PF02826">
    <property type="entry name" value="2-Hacid_dh_C"/>
    <property type="match status" value="1"/>
</dbReference>
<keyword evidence="2 4" id="KW-0560">Oxidoreductase</keyword>
<dbReference type="Gene3D" id="3.40.50.720">
    <property type="entry name" value="NAD(P)-binding Rossmann-like Domain"/>
    <property type="match status" value="2"/>
</dbReference>
<dbReference type="InterPro" id="IPR050857">
    <property type="entry name" value="D-2-hydroxyacid_DH"/>
</dbReference>
<gene>
    <name evidence="7" type="ORF">H5411_37850</name>
</gene>
<dbReference type="SUPFAM" id="SSF52283">
    <property type="entry name" value="Formate/glycerate dehydrogenase catalytic domain-like"/>
    <property type="match status" value="1"/>
</dbReference>
<evidence type="ECO:0000313" key="8">
    <source>
        <dbReference type="Proteomes" id="UP000550260"/>
    </source>
</evidence>
<dbReference type="Pfam" id="PF00389">
    <property type="entry name" value="2-Hacid_dh"/>
    <property type="match status" value="1"/>
</dbReference>
<protein>
    <submittedName>
        <fullName evidence="7">Hydroxyacid dehydrogenase</fullName>
    </submittedName>
</protein>
<feature type="domain" description="D-isomer specific 2-hydroxyacid dehydrogenase catalytic" evidence="5">
    <location>
        <begin position="24"/>
        <end position="309"/>
    </location>
</feature>
<evidence type="ECO:0000313" key="7">
    <source>
        <dbReference type="EMBL" id="MBB2504893.1"/>
    </source>
</evidence>
<proteinExistence type="inferred from homology"/>
<dbReference type="CDD" id="cd12173">
    <property type="entry name" value="PGDH_4"/>
    <property type="match status" value="1"/>
</dbReference>
<dbReference type="SUPFAM" id="SSF51735">
    <property type="entry name" value="NAD(P)-binding Rossmann-fold domains"/>
    <property type="match status" value="1"/>
</dbReference>
<dbReference type="GO" id="GO:0051287">
    <property type="term" value="F:NAD binding"/>
    <property type="evidence" value="ECO:0007669"/>
    <property type="project" value="InterPro"/>
</dbReference>
<feature type="domain" description="D-isomer specific 2-hydroxyacid dehydrogenase NAD-binding" evidence="6">
    <location>
        <begin position="105"/>
        <end position="276"/>
    </location>
</feature>
<evidence type="ECO:0000256" key="2">
    <source>
        <dbReference type="ARBA" id="ARBA00023002"/>
    </source>
</evidence>
<dbReference type="GO" id="GO:0016616">
    <property type="term" value="F:oxidoreductase activity, acting on the CH-OH group of donors, NAD or NADP as acceptor"/>
    <property type="evidence" value="ECO:0007669"/>
    <property type="project" value="InterPro"/>
</dbReference>
<keyword evidence="3" id="KW-0520">NAD</keyword>
<dbReference type="InterPro" id="IPR036291">
    <property type="entry name" value="NAD(P)-bd_dom_sf"/>
</dbReference>
<organism evidence="7 8">
    <name type="scientific">Amycolatopsis echigonensis</name>
    <dbReference type="NCBI Taxonomy" id="2576905"/>
    <lineage>
        <taxon>Bacteria</taxon>
        <taxon>Bacillati</taxon>
        <taxon>Actinomycetota</taxon>
        <taxon>Actinomycetes</taxon>
        <taxon>Pseudonocardiales</taxon>
        <taxon>Pseudonocardiaceae</taxon>
        <taxon>Amycolatopsis</taxon>
    </lineage>
</organism>
<dbReference type="RefSeq" id="WP_183126553.1">
    <property type="nucleotide sequence ID" value="NZ_JACJHR010000084.1"/>
</dbReference>
<evidence type="ECO:0000256" key="4">
    <source>
        <dbReference type="RuleBase" id="RU003719"/>
    </source>
</evidence>
<dbReference type="PROSITE" id="PS00670">
    <property type="entry name" value="D_2_HYDROXYACID_DH_2"/>
    <property type="match status" value="1"/>
</dbReference>
<evidence type="ECO:0000256" key="3">
    <source>
        <dbReference type="ARBA" id="ARBA00023027"/>
    </source>
</evidence>
<dbReference type="InterPro" id="IPR006139">
    <property type="entry name" value="D-isomer_2_OHA_DH_cat_dom"/>
</dbReference>
<evidence type="ECO:0000256" key="1">
    <source>
        <dbReference type="ARBA" id="ARBA00005854"/>
    </source>
</evidence>
<evidence type="ECO:0000259" key="6">
    <source>
        <dbReference type="Pfam" id="PF02826"/>
    </source>
</evidence>
<comment type="caution">
    <text evidence="7">The sequence shown here is derived from an EMBL/GenBank/DDBJ whole genome shotgun (WGS) entry which is preliminary data.</text>
</comment>